<evidence type="ECO:0000313" key="1">
    <source>
        <dbReference type="EMBL" id="OAF65822.1"/>
    </source>
</evidence>
<protein>
    <submittedName>
        <fullName evidence="1">Uncharacterized protein</fullName>
    </submittedName>
</protein>
<comment type="caution">
    <text evidence="1">The sequence shown here is derived from an EMBL/GenBank/DDBJ whole genome shotgun (WGS) entry which is preliminary data.</text>
</comment>
<dbReference type="EMBL" id="LWCA01001134">
    <property type="protein sequence ID" value="OAF65822.1"/>
    <property type="molecule type" value="Genomic_DNA"/>
</dbReference>
<proteinExistence type="predicted"/>
<dbReference type="Proteomes" id="UP000078046">
    <property type="component" value="Unassembled WGS sequence"/>
</dbReference>
<accession>A0A177AWD6</accession>
<organism evidence="1 2">
    <name type="scientific">Intoshia linei</name>
    <dbReference type="NCBI Taxonomy" id="1819745"/>
    <lineage>
        <taxon>Eukaryota</taxon>
        <taxon>Metazoa</taxon>
        <taxon>Spiralia</taxon>
        <taxon>Lophotrochozoa</taxon>
        <taxon>Mesozoa</taxon>
        <taxon>Orthonectida</taxon>
        <taxon>Rhopaluridae</taxon>
        <taxon>Intoshia</taxon>
    </lineage>
</organism>
<name>A0A177AWD6_9BILA</name>
<dbReference type="AlphaFoldDB" id="A0A177AWD6"/>
<keyword evidence="2" id="KW-1185">Reference proteome</keyword>
<reference evidence="1 2" key="1">
    <citation type="submission" date="2016-04" db="EMBL/GenBank/DDBJ databases">
        <title>The genome of Intoshia linei affirms orthonectids as highly simplified spiralians.</title>
        <authorList>
            <person name="Mikhailov K.V."/>
            <person name="Slusarev G.S."/>
            <person name="Nikitin M.A."/>
            <person name="Logacheva M.D."/>
            <person name="Penin A."/>
            <person name="Aleoshin V."/>
            <person name="Panchin Y.V."/>
        </authorList>
    </citation>
    <scope>NUCLEOTIDE SEQUENCE [LARGE SCALE GENOMIC DNA]</scope>
    <source>
        <strain evidence="1">Intl2013</strain>
        <tissue evidence="1">Whole animal</tissue>
    </source>
</reference>
<evidence type="ECO:0000313" key="2">
    <source>
        <dbReference type="Proteomes" id="UP000078046"/>
    </source>
</evidence>
<sequence>MDCFSLILHYNERTGDLLVKTKIINGNTIFMEILTQYEKIDEKRYLTRMKQYYQIISNNFSRKSNNKLITNFVSNVTVADPVMTEIFRYDKTFIINIMKAQIIVQTEDGTYIPHTLK</sequence>
<gene>
    <name evidence="1" type="ORF">A3Q56_06416</name>
</gene>